<evidence type="ECO:0000313" key="2">
    <source>
        <dbReference type="EMBL" id="KAH7327786.1"/>
    </source>
</evidence>
<dbReference type="AlphaFoldDB" id="A0A8K0T0G5"/>
<comment type="caution">
    <text evidence="2">The sequence shown here is derived from an EMBL/GenBank/DDBJ whole genome shotgun (WGS) entry which is preliminary data.</text>
</comment>
<feature type="region of interest" description="Disordered" evidence="1">
    <location>
        <begin position="78"/>
        <end position="202"/>
    </location>
</feature>
<accession>A0A8K0T0G5</accession>
<dbReference type="Proteomes" id="UP000813444">
    <property type="component" value="Unassembled WGS sequence"/>
</dbReference>
<gene>
    <name evidence="2" type="ORF">B0I35DRAFT_415750</name>
</gene>
<dbReference type="EMBL" id="JAGPNK010000001">
    <property type="protein sequence ID" value="KAH7327786.1"/>
    <property type="molecule type" value="Genomic_DNA"/>
</dbReference>
<organism evidence="2 3">
    <name type="scientific">Stachybotrys elegans</name>
    <dbReference type="NCBI Taxonomy" id="80388"/>
    <lineage>
        <taxon>Eukaryota</taxon>
        <taxon>Fungi</taxon>
        <taxon>Dikarya</taxon>
        <taxon>Ascomycota</taxon>
        <taxon>Pezizomycotina</taxon>
        <taxon>Sordariomycetes</taxon>
        <taxon>Hypocreomycetidae</taxon>
        <taxon>Hypocreales</taxon>
        <taxon>Stachybotryaceae</taxon>
        <taxon>Stachybotrys</taxon>
    </lineage>
</organism>
<reference evidence="2" key="1">
    <citation type="journal article" date="2021" name="Nat. Commun.">
        <title>Genetic determinants of endophytism in the Arabidopsis root mycobiome.</title>
        <authorList>
            <person name="Mesny F."/>
            <person name="Miyauchi S."/>
            <person name="Thiergart T."/>
            <person name="Pickel B."/>
            <person name="Atanasova L."/>
            <person name="Karlsson M."/>
            <person name="Huettel B."/>
            <person name="Barry K.W."/>
            <person name="Haridas S."/>
            <person name="Chen C."/>
            <person name="Bauer D."/>
            <person name="Andreopoulos W."/>
            <person name="Pangilinan J."/>
            <person name="LaButti K."/>
            <person name="Riley R."/>
            <person name="Lipzen A."/>
            <person name="Clum A."/>
            <person name="Drula E."/>
            <person name="Henrissat B."/>
            <person name="Kohler A."/>
            <person name="Grigoriev I.V."/>
            <person name="Martin F.M."/>
            <person name="Hacquard S."/>
        </authorList>
    </citation>
    <scope>NUCLEOTIDE SEQUENCE</scope>
    <source>
        <strain evidence="2">MPI-CAGE-CH-0235</strain>
    </source>
</reference>
<name>A0A8K0T0G5_9HYPO</name>
<keyword evidence="3" id="KW-1185">Reference proteome</keyword>
<dbReference type="OrthoDB" id="5150445at2759"/>
<feature type="region of interest" description="Disordered" evidence="1">
    <location>
        <begin position="27"/>
        <end position="52"/>
    </location>
</feature>
<sequence>MASRTQGASPVTPLFDDLSTILPILPKKAYPRSRDDSDIALSSLDPDTSRLLPSRRRRHRVWVQGKLAPVTSVSVTNLRVPSAPSTPVPHTPSLGSRGPSPARFDRGVAGIVDRPRSAVEDRAGSDESEDERDTLARDTQLRGYGIGGAGNIRRATDVIHGPKGLASPPRRYDGSPSPDADKQRFSLRELLRRRSDKGKAAA</sequence>
<evidence type="ECO:0000313" key="3">
    <source>
        <dbReference type="Proteomes" id="UP000813444"/>
    </source>
</evidence>
<feature type="compositionally biased region" description="Basic and acidic residues" evidence="1">
    <location>
        <begin position="113"/>
        <end position="125"/>
    </location>
</feature>
<protein>
    <submittedName>
        <fullName evidence="2">Uncharacterized protein</fullName>
    </submittedName>
</protein>
<feature type="compositionally biased region" description="Basic and acidic residues" evidence="1">
    <location>
        <begin position="179"/>
        <end position="202"/>
    </location>
</feature>
<evidence type="ECO:0000256" key="1">
    <source>
        <dbReference type="SAM" id="MobiDB-lite"/>
    </source>
</evidence>
<proteinExistence type="predicted"/>